<comment type="catalytic activity">
    <reaction evidence="1 8 10">
        <text>Hydrolyzes single-stranded DNA or mismatched double-stranded DNA and polynucleotides, releasing free uracil.</text>
        <dbReference type="EC" id="3.2.2.27"/>
    </reaction>
</comment>
<evidence type="ECO:0000256" key="1">
    <source>
        <dbReference type="ARBA" id="ARBA00001400"/>
    </source>
</evidence>
<evidence type="ECO:0000256" key="4">
    <source>
        <dbReference type="ARBA" id="ARBA00012030"/>
    </source>
</evidence>
<dbReference type="Pfam" id="PF03167">
    <property type="entry name" value="UDG"/>
    <property type="match status" value="1"/>
</dbReference>
<evidence type="ECO:0000256" key="8">
    <source>
        <dbReference type="HAMAP-Rule" id="MF_00148"/>
    </source>
</evidence>
<feature type="domain" description="Uracil-DNA glycosylase-like" evidence="11">
    <location>
        <begin position="46"/>
        <end position="206"/>
    </location>
</feature>
<keyword evidence="5 8" id="KW-0227">DNA damage</keyword>
<keyword evidence="8" id="KW-0963">Cytoplasm</keyword>
<dbReference type="RefSeq" id="WP_146308714.1">
    <property type="nucleotide sequence ID" value="NZ_CP041663.1"/>
</dbReference>
<dbReference type="GO" id="GO:0004844">
    <property type="term" value="F:uracil DNA N-glycosylase activity"/>
    <property type="evidence" value="ECO:0007669"/>
    <property type="project" value="UniProtKB-UniRule"/>
</dbReference>
<name>A0A5B8JAY2_9MOLU</name>
<dbReference type="CDD" id="cd10027">
    <property type="entry name" value="UDG-F1-like"/>
    <property type="match status" value="1"/>
</dbReference>
<dbReference type="Proteomes" id="UP000317512">
    <property type="component" value="Chromosome"/>
</dbReference>
<dbReference type="PROSITE" id="PS00130">
    <property type="entry name" value="U_DNA_GLYCOSYLASE"/>
    <property type="match status" value="1"/>
</dbReference>
<evidence type="ECO:0000256" key="9">
    <source>
        <dbReference type="PROSITE-ProRule" id="PRU10072"/>
    </source>
</evidence>
<evidence type="ECO:0000256" key="6">
    <source>
        <dbReference type="ARBA" id="ARBA00022801"/>
    </source>
</evidence>
<dbReference type="PANTHER" id="PTHR11264">
    <property type="entry name" value="URACIL-DNA GLYCOSYLASE"/>
    <property type="match status" value="1"/>
</dbReference>
<dbReference type="HAMAP" id="MF_00148">
    <property type="entry name" value="UDG"/>
    <property type="match status" value="1"/>
</dbReference>
<dbReference type="InterPro" id="IPR002043">
    <property type="entry name" value="UDG_fam1"/>
</dbReference>
<evidence type="ECO:0000256" key="3">
    <source>
        <dbReference type="ARBA" id="ARBA00008184"/>
    </source>
</evidence>
<dbReference type="EMBL" id="CP041663">
    <property type="protein sequence ID" value="QDY88242.1"/>
    <property type="molecule type" value="Genomic_DNA"/>
</dbReference>
<dbReference type="PANTHER" id="PTHR11264:SF0">
    <property type="entry name" value="URACIL-DNA GLYCOSYLASE"/>
    <property type="match status" value="1"/>
</dbReference>
<keyword evidence="6 8" id="KW-0378">Hydrolase</keyword>
<dbReference type="NCBIfam" id="NF003592">
    <property type="entry name" value="PRK05254.1-5"/>
    <property type="match status" value="1"/>
</dbReference>
<evidence type="ECO:0000259" key="11">
    <source>
        <dbReference type="SMART" id="SM00986"/>
    </source>
</evidence>
<dbReference type="EC" id="3.2.2.27" evidence="4 8"/>
<evidence type="ECO:0000256" key="2">
    <source>
        <dbReference type="ARBA" id="ARBA00002631"/>
    </source>
</evidence>
<reference evidence="13" key="1">
    <citation type="submission" date="2019-07" db="EMBL/GenBank/DDBJ databases">
        <title>Complete genome sequences of three Mycoplasma sp. 1220 strains.</title>
        <authorList>
            <person name="Grozner D."/>
            <person name="Forro B."/>
            <person name="Kovacs A.B."/>
            <person name="Marton S."/>
            <person name="Banyai K."/>
            <person name="Kreizinger Z."/>
            <person name="Sulyok K.M."/>
            <person name="Gyuranecz M."/>
        </authorList>
    </citation>
    <scope>NUCLEOTIDE SEQUENCE [LARGE SCALE GENOMIC DNA]</scope>
    <source>
        <strain evidence="13">MYCAV93</strain>
    </source>
</reference>
<dbReference type="NCBIfam" id="TIGR00628">
    <property type="entry name" value="ung"/>
    <property type="match status" value="1"/>
</dbReference>
<evidence type="ECO:0000256" key="7">
    <source>
        <dbReference type="ARBA" id="ARBA00023204"/>
    </source>
</evidence>
<protein>
    <recommendedName>
        <fullName evidence="4 8">Uracil-DNA glycosylase</fullName>
        <shortName evidence="8">UDG</shortName>
        <ecNumber evidence="4 8">3.2.2.27</ecNumber>
    </recommendedName>
</protein>
<accession>A0A5B8JAY2</accession>
<dbReference type="SMART" id="SM00986">
    <property type="entry name" value="UDG"/>
    <property type="match status" value="1"/>
</dbReference>
<evidence type="ECO:0000256" key="5">
    <source>
        <dbReference type="ARBA" id="ARBA00022763"/>
    </source>
</evidence>
<organism evidence="12 13">
    <name type="scientific">Mycoplasma anserisalpingitidis</name>
    <dbReference type="NCBI Taxonomy" id="519450"/>
    <lineage>
        <taxon>Bacteria</taxon>
        <taxon>Bacillati</taxon>
        <taxon>Mycoplasmatota</taxon>
        <taxon>Mollicutes</taxon>
        <taxon>Mycoplasmataceae</taxon>
        <taxon>Mycoplasma</taxon>
    </lineage>
</organism>
<comment type="similarity">
    <text evidence="3 8 10">Belongs to the uracil-DNA glycosylase (UDG) superfamily. UNG family.</text>
</comment>
<keyword evidence="7 8" id="KW-0234">DNA repair</keyword>
<comment type="function">
    <text evidence="2 8 10">Excises uracil residues from the DNA which can arise as a result of misincorporation of dUMP residues by DNA polymerase or due to deamination of cytosine.</text>
</comment>
<dbReference type="InterPro" id="IPR005122">
    <property type="entry name" value="Uracil-DNA_glycosylase-like"/>
</dbReference>
<dbReference type="GO" id="GO:0005737">
    <property type="term" value="C:cytoplasm"/>
    <property type="evidence" value="ECO:0007669"/>
    <property type="project" value="UniProtKB-SubCell"/>
</dbReference>
<sequence length="219" mass="25393">MKDSWLKILQSEGKKEYFQKIITKLSEAEKISEIFPEQTKMFRAFEFFQVNETKVVILGQDPYPTKGFADGLAFSSMNERQRPKTLQNIFIELQKDYPSVSLKSNSLENWAKQGVLLLNTQLTVSQSQANSHKSFGWELFIVEVLKEVEKENKNVIYVALGNQAYETYLKANIKIEKIIRLSHPSPLSYNKSFKDGHLFLKINQKLKELNQSEIDFSTK</sequence>
<feature type="active site" description="Proton acceptor" evidence="8 9">
    <location>
        <position position="61"/>
    </location>
</feature>
<dbReference type="InterPro" id="IPR018085">
    <property type="entry name" value="Ura-DNA_Glyclase_AS"/>
</dbReference>
<dbReference type="Gene3D" id="3.40.470.10">
    <property type="entry name" value="Uracil-DNA glycosylase-like domain"/>
    <property type="match status" value="1"/>
</dbReference>
<comment type="subcellular location">
    <subcellularLocation>
        <location evidence="8">Cytoplasm</location>
    </subcellularLocation>
</comment>
<keyword evidence="12" id="KW-0326">Glycosidase</keyword>
<gene>
    <name evidence="8" type="primary">ung</name>
    <name evidence="12" type="ORF">FOY43_01000</name>
</gene>
<dbReference type="GO" id="GO:0097510">
    <property type="term" value="P:base-excision repair, AP site formation via deaminated base removal"/>
    <property type="evidence" value="ECO:0007669"/>
    <property type="project" value="TreeGrafter"/>
</dbReference>
<dbReference type="InterPro" id="IPR036895">
    <property type="entry name" value="Uracil-DNA_glycosylase-like_sf"/>
</dbReference>
<evidence type="ECO:0000313" key="12">
    <source>
        <dbReference type="EMBL" id="QDY88242.1"/>
    </source>
</evidence>
<dbReference type="OrthoDB" id="9804372at2"/>
<dbReference type="NCBIfam" id="NF003588">
    <property type="entry name" value="PRK05254.1-1"/>
    <property type="match status" value="1"/>
</dbReference>
<evidence type="ECO:0000313" key="13">
    <source>
        <dbReference type="Proteomes" id="UP000317512"/>
    </source>
</evidence>
<dbReference type="SMART" id="SM00987">
    <property type="entry name" value="UreE_C"/>
    <property type="match status" value="1"/>
</dbReference>
<proteinExistence type="inferred from homology"/>
<dbReference type="SUPFAM" id="SSF52141">
    <property type="entry name" value="Uracil-DNA glycosylase-like"/>
    <property type="match status" value="1"/>
</dbReference>
<dbReference type="AlphaFoldDB" id="A0A5B8JAY2"/>
<evidence type="ECO:0000256" key="10">
    <source>
        <dbReference type="RuleBase" id="RU003780"/>
    </source>
</evidence>